<evidence type="ECO:0000313" key="2">
    <source>
        <dbReference type="Proteomes" id="UP000245783"/>
    </source>
</evidence>
<reference evidence="1 2" key="1">
    <citation type="journal article" date="2018" name="Mol. Biol. Evol.">
        <title>Broad Genomic Sampling Reveals a Smut Pathogenic Ancestry of the Fungal Clade Ustilaginomycotina.</title>
        <authorList>
            <person name="Kijpornyongpan T."/>
            <person name="Mondo S.J."/>
            <person name="Barry K."/>
            <person name="Sandor L."/>
            <person name="Lee J."/>
            <person name="Lipzen A."/>
            <person name="Pangilinan J."/>
            <person name="LaButti K."/>
            <person name="Hainaut M."/>
            <person name="Henrissat B."/>
            <person name="Grigoriev I.V."/>
            <person name="Spatafora J.W."/>
            <person name="Aime M.C."/>
        </authorList>
    </citation>
    <scope>NUCLEOTIDE SEQUENCE [LARGE SCALE GENOMIC DNA]</scope>
    <source>
        <strain evidence="1 2">MCA 4658</strain>
    </source>
</reference>
<proteinExistence type="predicted"/>
<evidence type="ECO:0008006" key="3">
    <source>
        <dbReference type="Google" id="ProtNLM"/>
    </source>
</evidence>
<sequence>MTRLERPQLPSELILLVLEHLCGARPSLLSRTVVRTLRSLCLVSREVHGLAQALLYNTLRLCDGHSAALLTRSLRARPHLKQAIRAAWWGKVDPLDQTWRTPPVHQAAWYSVSRIGGLLVGHHYCTKPVGSWCTGEDLSTALEWNARLEGRADQLRAPWAYHLVVCTLENWMPLLLRSAEWCTITHLTITLYPSLWIDQDLFEHVLRTLLSQSALPLLQHLVLLVGHDGFAVGSRVRRIDRSRAIAAAASRIADPRLRVLGAPTHFGTAGQGLAEDVEKYTRRGWEAKIRGEKGPWIGMDSIAAFTPLAHQNQCSDSP</sequence>
<protein>
    <recommendedName>
        <fullName evidence="3">F-box domain-containing protein</fullName>
    </recommendedName>
</protein>
<dbReference type="AlphaFoldDB" id="A0A316W8Q7"/>
<dbReference type="Proteomes" id="UP000245783">
    <property type="component" value="Unassembled WGS sequence"/>
</dbReference>
<name>A0A316W8Q7_9BASI</name>
<gene>
    <name evidence="1" type="ORF">IE81DRAFT_346024</name>
</gene>
<evidence type="ECO:0000313" key="1">
    <source>
        <dbReference type="EMBL" id="PWN44085.1"/>
    </source>
</evidence>
<dbReference type="RefSeq" id="XP_025371245.1">
    <property type="nucleotide sequence ID" value="XM_025515987.1"/>
</dbReference>
<dbReference type="OrthoDB" id="10267271at2759"/>
<organism evidence="1 2">
    <name type="scientific">Ceraceosorus guamensis</name>
    <dbReference type="NCBI Taxonomy" id="1522189"/>
    <lineage>
        <taxon>Eukaryota</taxon>
        <taxon>Fungi</taxon>
        <taxon>Dikarya</taxon>
        <taxon>Basidiomycota</taxon>
        <taxon>Ustilaginomycotina</taxon>
        <taxon>Exobasidiomycetes</taxon>
        <taxon>Ceraceosorales</taxon>
        <taxon>Ceraceosoraceae</taxon>
        <taxon>Ceraceosorus</taxon>
    </lineage>
</organism>
<dbReference type="InParanoid" id="A0A316W8Q7"/>
<dbReference type="EMBL" id="KZ819364">
    <property type="protein sequence ID" value="PWN44085.1"/>
    <property type="molecule type" value="Genomic_DNA"/>
</dbReference>
<accession>A0A316W8Q7</accession>
<dbReference type="GeneID" id="37037857"/>
<keyword evidence="2" id="KW-1185">Reference proteome</keyword>